<organism evidence="1 2">
    <name type="scientific">Pseudoalteromonas xiamenensis</name>
    <dbReference type="NCBI Taxonomy" id="882626"/>
    <lineage>
        <taxon>Bacteria</taxon>
        <taxon>Pseudomonadati</taxon>
        <taxon>Pseudomonadota</taxon>
        <taxon>Gammaproteobacteria</taxon>
        <taxon>Alteromonadales</taxon>
        <taxon>Pseudoalteromonadaceae</taxon>
        <taxon>Pseudoalteromonas</taxon>
    </lineage>
</organism>
<evidence type="ECO:0000313" key="1">
    <source>
        <dbReference type="EMBL" id="QTH73101.1"/>
    </source>
</evidence>
<accession>A0A975DME8</accession>
<dbReference type="AlphaFoldDB" id="A0A975DME8"/>
<dbReference type="Proteomes" id="UP000664904">
    <property type="component" value="Plasmid unnamed5"/>
</dbReference>
<dbReference type="KEGG" id="pxi:J5O05_20020"/>
<evidence type="ECO:0000313" key="2">
    <source>
        <dbReference type="Proteomes" id="UP000664904"/>
    </source>
</evidence>
<name>A0A975DME8_9GAMM</name>
<dbReference type="EMBL" id="CP072135">
    <property type="protein sequence ID" value="QTH73101.1"/>
    <property type="molecule type" value="Genomic_DNA"/>
</dbReference>
<dbReference type="RefSeq" id="WP_208844720.1">
    <property type="nucleotide sequence ID" value="NZ_CP072135.1"/>
</dbReference>
<geneLocation type="plasmid" evidence="1 2">
    <name>unnamed5</name>
</geneLocation>
<keyword evidence="2" id="KW-1185">Reference proteome</keyword>
<protein>
    <submittedName>
        <fullName evidence="1">DUF3081 family protein</fullName>
    </submittedName>
</protein>
<proteinExistence type="predicted"/>
<gene>
    <name evidence="1" type="ORF">J5O05_20020</name>
</gene>
<reference evidence="1" key="1">
    <citation type="submission" date="2021-03" db="EMBL/GenBank/DDBJ databases">
        <title>Complete Genome of Pseudoalteromonas xiamenensis STKMTI.2, a new potential marine bacterium producing anti-Vibrio compounds.</title>
        <authorList>
            <person name="Handayani D.P."/>
            <person name="Isnansetyo A."/>
            <person name="Istiqomah I."/>
            <person name="Jumina J."/>
        </authorList>
    </citation>
    <scope>NUCLEOTIDE SEQUENCE</scope>
    <source>
        <strain evidence="1">STKMTI.2</strain>
        <plasmid evidence="1">unnamed5</plasmid>
    </source>
</reference>
<dbReference type="InterPro" id="IPR021432">
    <property type="entry name" value="DUF3081"/>
</dbReference>
<dbReference type="Pfam" id="PF11280">
    <property type="entry name" value="DUF3081"/>
    <property type="match status" value="1"/>
</dbReference>
<sequence>MKNEIDSKTLLLVYEHIQLHGELVDEGKMLNGVTAFSDFDGYTVYLKTNGAQLRFGFHNTYHLDYEKEDQKLVFMDAIHRIKDLALNEQSQT</sequence>
<keyword evidence="1" id="KW-0614">Plasmid</keyword>